<organism evidence="1 2">
    <name type="scientific">Ruminococcus gauvreauii</name>
    <dbReference type="NCBI Taxonomy" id="438033"/>
    <lineage>
        <taxon>Bacteria</taxon>
        <taxon>Bacillati</taxon>
        <taxon>Bacillota</taxon>
        <taxon>Clostridia</taxon>
        <taxon>Eubacteriales</taxon>
        <taxon>Oscillospiraceae</taxon>
        <taxon>Ruminococcus</taxon>
    </lineage>
</organism>
<dbReference type="RefSeq" id="WP_028530199.1">
    <property type="nucleotide sequence ID" value="NZ_CABLBR010000048.1"/>
</dbReference>
<dbReference type="PANTHER" id="PTHR40056">
    <property type="entry name" value="HYPOTHETICAL CYTOSOLIC PROTEIN"/>
    <property type="match status" value="1"/>
</dbReference>
<keyword evidence="2" id="KW-1185">Reference proteome</keyword>
<dbReference type="PANTHER" id="PTHR40056:SF1">
    <property type="entry name" value="DUF1836 DOMAIN-CONTAINING PROTEIN"/>
    <property type="match status" value="1"/>
</dbReference>
<dbReference type="Proteomes" id="UP001060164">
    <property type="component" value="Chromosome"/>
</dbReference>
<protein>
    <submittedName>
        <fullName evidence="1">DUF1836 domain-containing protein</fullName>
    </submittedName>
</protein>
<evidence type="ECO:0000313" key="2">
    <source>
        <dbReference type="Proteomes" id="UP001060164"/>
    </source>
</evidence>
<sequence>MTIDTNDIINSILESISRIDYIRPGDVPNIPLYMDQVTTFMDAQLAASKRYESDKILTKTMINNYTKNNLLPPPDKKKYSTEHILLLIFIYYFKSILSINDIQSLLRPITDKCFHEGDGISLTEIYNEVFSLEKSEIESMKEDVRKYYQTSAETFTDAPEEEQSFLQLFSFICLLSFDVYVKKQIIENLIDLFPSEKK</sequence>
<evidence type="ECO:0000313" key="1">
    <source>
        <dbReference type="EMBL" id="UWP60208.1"/>
    </source>
</evidence>
<reference evidence="1" key="1">
    <citation type="journal article" date="2022" name="Cell">
        <title>Design, construction, and in vivo augmentation of a complex gut microbiome.</title>
        <authorList>
            <person name="Cheng A.G."/>
            <person name="Ho P.Y."/>
            <person name="Aranda-Diaz A."/>
            <person name="Jain S."/>
            <person name="Yu F.B."/>
            <person name="Meng X."/>
            <person name="Wang M."/>
            <person name="Iakiviak M."/>
            <person name="Nagashima K."/>
            <person name="Zhao A."/>
            <person name="Murugkar P."/>
            <person name="Patil A."/>
            <person name="Atabakhsh K."/>
            <person name="Weakley A."/>
            <person name="Yan J."/>
            <person name="Brumbaugh A.R."/>
            <person name="Higginbottom S."/>
            <person name="Dimas A."/>
            <person name="Shiver A.L."/>
            <person name="Deutschbauer A."/>
            <person name="Neff N."/>
            <person name="Sonnenburg J.L."/>
            <person name="Huang K.C."/>
            <person name="Fischbach M.A."/>
        </authorList>
    </citation>
    <scope>NUCLEOTIDE SEQUENCE</scope>
    <source>
        <strain evidence="1">DSM 19829</strain>
    </source>
</reference>
<gene>
    <name evidence="1" type="ORF">NQ502_03910</name>
</gene>
<dbReference type="InterPro" id="IPR014975">
    <property type="entry name" value="DUF1836"/>
</dbReference>
<dbReference type="EMBL" id="CP102290">
    <property type="protein sequence ID" value="UWP60208.1"/>
    <property type="molecule type" value="Genomic_DNA"/>
</dbReference>
<proteinExistence type="predicted"/>
<dbReference type="Pfam" id="PF08876">
    <property type="entry name" value="DUF1836"/>
    <property type="match status" value="1"/>
</dbReference>
<name>A0ABY5VJ44_9FIRM</name>
<accession>A0ABY5VJ44</accession>